<comment type="similarity">
    <text evidence="2 5">Belongs to the FliE family.</text>
</comment>
<accession>A0A1A9KB22</accession>
<dbReference type="EMBL" id="CP015878">
    <property type="protein sequence ID" value="ANI14847.1"/>
    <property type="molecule type" value="Genomic_DNA"/>
</dbReference>
<evidence type="ECO:0000256" key="1">
    <source>
        <dbReference type="ARBA" id="ARBA00004117"/>
    </source>
</evidence>
<gene>
    <name evidence="5" type="primary">fliE</name>
    <name evidence="7" type="ORF">A9C11_12995</name>
    <name evidence="8" type="ORF">SAMN05216577_119121</name>
</gene>
<dbReference type="EMBL" id="FOLS01000019">
    <property type="protein sequence ID" value="SFD20928.1"/>
    <property type="molecule type" value="Genomic_DNA"/>
</dbReference>
<dbReference type="AlphaFoldDB" id="A0A1A9KB22"/>
<dbReference type="Pfam" id="PF02049">
    <property type="entry name" value="FliE"/>
    <property type="match status" value="1"/>
</dbReference>
<evidence type="ECO:0000313" key="7">
    <source>
        <dbReference type="EMBL" id="ANI14847.1"/>
    </source>
</evidence>
<dbReference type="InterPro" id="IPR001624">
    <property type="entry name" value="FliE"/>
</dbReference>
<evidence type="ECO:0000256" key="4">
    <source>
        <dbReference type="ARBA" id="ARBA00023143"/>
    </source>
</evidence>
<dbReference type="GO" id="GO:0071973">
    <property type="term" value="P:bacterial-type flagellum-dependent cell motility"/>
    <property type="evidence" value="ECO:0007669"/>
    <property type="project" value="InterPro"/>
</dbReference>
<protein>
    <recommendedName>
        <fullName evidence="3 5">Flagellar hook-basal body complex protein FliE</fullName>
    </recommendedName>
</protein>
<evidence type="ECO:0000256" key="2">
    <source>
        <dbReference type="ARBA" id="ARBA00009272"/>
    </source>
</evidence>
<reference evidence="7 9" key="1">
    <citation type="submission" date="2016-05" db="EMBL/GenBank/DDBJ databases">
        <title>Genome Sequence of Pseudomonas citronellolis Strain SJTE-3, an Estrogens and Persistent Organic Pollutants degradation strain.</title>
        <authorList>
            <person name="Liang R."/>
        </authorList>
    </citation>
    <scope>NUCLEOTIDE SEQUENCE [LARGE SCALE GENOMIC DNA]</scope>
    <source>
        <strain evidence="7 9">SJTE-3</strain>
    </source>
</reference>
<keyword evidence="7" id="KW-0969">Cilium</keyword>
<comment type="subcellular location">
    <subcellularLocation>
        <location evidence="1 5">Bacterial flagellum basal body</location>
    </subcellularLocation>
</comment>
<evidence type="ECO:0000256" key="5">
    <source>
        <dbReference type="HAMAP-Rule" id="MF_00724"/>
    </source>
</evidence>
<feature type="region of interest" description="Disordered" evidence="6">
    <location>
        <begin position="22"/>
        <end position="41"/>
    </location>
</feature>
<proteinExistence type="inferred from homology"/>
<sequence length="108" mass="11400">MNPIEQARSEMLGQMQQLRALSAAPIRPASEAPGAEPGFGNAFEDALRAVDAQQHQASEAMAAVDAGRSDDLAGAMVQGQQASVSFSALLQVRNKLTTAFDQVMNMPL</sequence>
<reference evidence="8 10" key="2">
    <citation type="submission" date="2016-10" db="EMBL/GenBank/DDBJ databases">
        <authorList>
            <person name="Varghese N."/>
            <person name="Submissions S."/>
        </authorList>
    </citation>
    <scope>NUCLEOTIDE SEQUENCE [LARGE SCALE GENOMIC DNA]</scope>
    <source>
        <strain evidence="8 10">LMG 18378</strain>
    </source>
</reference>
<dbReference type="Proteomes" id="UP000183385">
    <property type="component" value="Unassembled WGS sequence"/>
</dbReference>
<dbReference type="Proteomes" id="UP000077748">
    <property type="component" value="Chromosome"/>
</dbReference>
<keyword evidence="7" id="KW-0282">Flagellum</keyword>
<dbReference type="PANTHER" id="PTHR34653">
    <property type="match status" value="1"/>
</dbReference>
<evidence type="ECO:0000256" key="6">
    <source>
        <dbReference type="SAM" id="MobiDB-lite"/>
    </source>
</evidence>
<evidence type="ECO:0000313" key="10">
    <source>
        <dbReference type="Proteomes" id="UP000183385"/>
    </source>
</evidence>
<evidence type="ECO:0000256" key="3">
    <source>
        <dbReference type="ARBA" id="ARBA00018024"/>
    </source>
</evidence>
<keyword evidence="10" id="KW-1185">Reference proteome</keyword>
<dbReference type="GO" id="GO:0005198">
    <property type="term" value="F:structural molecule activity"/>
    <property type="evidence" value="ECO:0007669"/>
    <property type="project" value="InterPro"/>
</dbReference>
<evidence type="ECO:0000313" key="8">
    <source>
        <dbReference type="EMBL" id="SFD20928.1"/>
    </source>
</evidence>
<dbReference type="RefSeq" id="WP_064582861.1">
    <property type="nucleotide sequence ID" value="NZ_BGPP01000003.1"/>
</dbReference>
<dbReference type="PRINTS" id="PR01006">
    <property type="entry name" value="FLGHOOKFLIE"/>
</dbReference>
<keyword evidence="7" id="KW-0966">Cell projection</keyword>
<dbReference type="HAMAP" id="MF_00724">
    <property type="entry name" value="FliE"/>
    <property type="match status" value="1"/>
</dbReference>
<organism evidence="7 9">
    <name type="scientific">Pseudomonas citronellolis</name>
    <dbReference type="NCBI Taxonomy" id="53408"/>
    <lineage>
        <taxon>Bacteria</taxon>
        <taxon>Pseudomonadati</taxon>
        <taxon>Pseudomonadota</taxon>
        <taxon>Gammaproteobacteria</taxon>
        <taxon>Pseudomonadales</taxon>
        <taxon>Pseudomonadaceae</taxon>
        <taxon>Pseudomonas</taxon>
    </lineage>
</organism>
<dbReference type="OrthoDB" id="8909229at2"/>
<dbReference type="PANTHER" id="PTHR34653:SF1">
    <property type="entry name" value="FLAGELLAR HOOK-BASAL BODY COMPLEX PROTEIN FLIE"/>
    <property type="match status" value="1"/>
</dbReference>
<name>A0A1A9KB22_9PSED</name>
<dbReference type="GO" id="GO:0009425">
    <property type="term" value="C:bacterial-type flagellum basal body"/>
    <property type="evidence" value="ECO:0007669"/>
    <property type="project" value="UniProtKB-SubCell"/>
</dbReference>
<keyword evidence="4 5" id="KW-0975">Bacterial flagellum</keyword>
<evidence type="ECO:0000313" key="9">
    <source>
        <dbReference type="Proteomes" id="UP000077748"/>
    </source>
</evidence>
<dbReference type="GO" id="GO:0003774">
    <property type="term" value="F:cytoskeletal motor activity"/>
    <property type="evidence" value="ECO:0007669"/>
    <property type="project" value="InterPro"/>
</dbReference>